<keyword evidence="2" id="KW-0472">Membrane</keyword>
<evidence type="ECO:0000256" key="1">
    <source>
        <dbReference type="SAM" id="MobiDB-lite"/>
    </source>
</evidence>
<dbReference type="OrthoDB" id="6340174at2759"/>
<keyword evidence="2" id="KW-0812">Transmembrane</keyword>
<proteinExistence type="predicted"/>
<evidence type="ECO:0000256" key="2">
    <source>
        <dbReference type="SAM" id="Phobius"/>
    </source>
</evidence>
<dbReference type="EMBL" id="OU895879">
    <property type="protein sequence ID" value="CAH1729703.1"/>
    <property type="molecule type" value="Genomic_DNA"/>
</dbReference>
<keyword evidence="2" id="KW-1133">Transmembrane helix</keyword>
<organism evidence="3 4">
    <name type="scientific">Chironomus riparius</name>
    <dbReference type="NCBI Taxonomy" id="315576"/>
    <lineage>
        <taxon>Eukaryota</taxon>
        <taxon>Metazoa</taxon>
        <taxon>Ecdysozoa</taxon>
        <taxon>Arthropoda</taxon>
        <taxon>Hexapoda</taxon>
        <taxon>Insecta</taxon>
        <taxon>Pterygota</taxon>
        <taxon>Neoptera</taxon>
        <taxon>Endopterygota</taxon>
        <taxon>Diptera</taxon>
        <taxon>Nematocera</taxon>
        <taxon>Chironomoidea</taxon>
        <taxon>Chironomidae</taxon>
        <taxon>Chironominae</taxon>
        <taxon>Chironomus</taxon>
    </lineage>
</organism>
<dbReference type="Proteomes" id="UP001153620">
    <property type="component" value="Chromosome 3"/>
</dbReference>
<dbReference type="AlphaFoldDB" id="A0A9P0J588"/>
<feature type="region of interest" description="Disordered" evidence="1">
    <location>
        <begin position="93"/>
        <end position="112"/>
    </location>
</feature>
<keyword evidence="4" id="KW-1185">Reference proteome</keyword>
<evidence type="ECO:0000313" key="4">
    <source>
        <dbReference type="Proteomes" id="UP001153620"/>
    </source>
</evidence>
<feature type="transmembrane region" description="Helical" evidence="2">
    <location>
        <begin position="6"/>
        <end position="26"/>
    </location>
</feature>
<name>A0A9P0J588_9DIPT</name>
<evidence type="ECO:0000313" key="3">
    <source>
        <dbReference type="EMBL" id="CAH1729703.1"/>
    </source>
</evidence>
<reference evidence="3" key="2">
    <citation type="submission" date="2022-10" db="EMBL/GenBank/DDBJ databases">
        <authorList>
            <consortium name="ENA_rothamsted_submissions"/>
            <consortium name="culmorum"/>
            <person name="King R."/>
        </authorList>
    </citation>
    <scope>NUCLEOTIDE SEQUENCE</scope>
</reference>
<gene>
    <name evidence="3" type="ORF">CHIRRI_LOCUS11789</name>
</gene>
<protein>
    <submittedName>
        <fullName evidence="3">Uncharacterized protein</fullName>
    </submittedName>
</protein>
<reference evidence="3" key="1">
    <citation type="submission" date="2022-01" db="EMBL/GenBank/DDBJ databases">
        <authorList>
            <person name="King R."/>
        </authorList>
    </citation>
    <scope>NUCLEOTIDE SEQUENCE</scope>
</reference>
<sequence>MTEFVFYPFTFVIFVVFGILICSSIARKKKRNQMAMLSAPVVVTQPAHAVQFQAGPGNNFQPNPSAPYIQNMQYHMPMPPYQNNQQFQQPYQNVYSQQPPPYPGMPQQSTDNQPGFKIGVETFSSSGTTVNGINVEESRNTVTRY</sequence>
<accession>A0A9P0J588</accession>